<dbReference type="AlphaFoldDB" id="A0AAD8BLJ6"/>
<evidence type="ECO:0000259" key="5">
    <source>
        <dbReference type="PROSITE" id="PS50812"/>
    </source>
</evidence>
<organism evidence="7 8">
    <name type="scientific">Biomphalaria pfeifferi</name>
    <name type="common">Bloodfluke planorb</name>
    <name type="synonym">Freshwater snail</name>
    <dbReference type="NCBI Taxonomy" id="112525"/>
    <lineage>
        <taxon>Eukaryota</taxon>
        <taxon>Metazoa</taxon>
        <taxon>Spiralia</taxon>
        <taxon>Lophotrochozoa</taxon>
        <taxon>Mollusca</taxon>
        <taxon>Gastropoda</taxon>
        <taxon>Heterobranchia</taxon>
        <taxon>Euthyneura</taxon>
        <taxon>Panpulmonata</taxon>
        <taxon>Hygrophila</taxon>
        <taxon>Lymnaeoidea</taxon>
        <taxon>Planorbidae</taxon>
        <taxon>Biomphalaria</taxon>
    </lineage>
</organism>
<feature type="region of interest" description="Disordered" evidence="4">
    <location>
        <begin position="708"/>
        <end position="751"/>
    </location>
</feature>
<dbReference type="PROSITE" id="PS50812">
    <property type="entry name" value="PWWP"/>
    <property type="match status" value="1"/>
</dbReference>
<dbReference type="GO" id="GO:0005634">
    <property type="term" value="C:nucleus"/>
    <property type="evidence" value="ECO:0007669"/>
    <property type="project" value="TreeGrafter"/>
</dbReference>
<dbReference type="InterPro" id="IPR000313">
    <property type="entry name" value="PWWP_dom"/>
</dbReference>
<dbReference type="CDD" id="cd20145">
    <property type="entry name" value="PWWP_ZCWPW1"/>
    <property type="match status" value="1"/>
</dbReference>
<dbReference type="GO" id="GO:0008270">
    <property type="term" value="F:zinc ion binding"/>
    <property type="evidence" value="ECO:0007669"/>
    <property type="project" value="UniProtKB-KW"/>
</dbReference>
<protein>
    <submittedName>
        <fullName evidence="7">Hepatoma-derived growth factor-related protein 2 isoform X3</fullName>
    </submittedName>
</protein>
<dbReference type="Pfam" id="PF07496">
    <property type="entry name" value="zf-CW"/>
    <property type="match status" value="1"/>
</dbReference>
<dbReference type="InterPro" id="IPR042778">
    <property type="entry name" value="ZCWPW1/ZCWPW2"/>
</dbReference>
<feature type="compositionally biased region" description="Basic and acidic residues" evidence="4">
    <location>
        <begin position="622"/>
        <end position="633"/>
    </location>
</feature>
<evidence type="ECO:0000256" key="3">
    <source>
        <dbReference type="ARBA" id="ARBA00022833"/>
    </source>
</evidence>
<evidence type="ECO:0000259" key="6">
    <source>
        <dbReference type="PROSITE" id="PS51050"/>
    </source>
</evidence>
<keyword evidence="1" id="KW-0479">Metal-binding</keyword>
<name>A0AAD8BLJ6_BIOPF</name>
<feature type="compositionally biased region" description="Polar residues" evidence="4">
    <location>
        <begin position="201"/>
        <end position="218"/>
    </location>
</feature>
<feature type="region of interest" description="Disordered" evidence="4">
    <location>
        <begin position="183"/>
        <end position="233"/>
    </location>
</feature>
<dbReference type="Gene3D" id="2.30.30.140">
    <property type="match status" value="1"/>
</dbReference>
<dbReference type="SMART" id="SM00293">
    <property type="entry name" value="PWWP"/>
    <property type="match status" value="1"/>
</dbReference>
<dbReference type="InterPro" id="IPR011124">
    <property type="entry name" value="Znf_CW"/>
</dbReference>
<dbReference type="Proteomes" id="UP001233172">
    <property type="component" value="Unassembled WGS sequence"/>
</dbReference>
<feature type="domain" description="CW-type" evidence="6">
    <location>
        <begin position="362"/>
        <end position="416"/>
    </location>
</feature>
<dbReference type="EMBL" id="JASAOG010000059">
    <property type="protein sequence ID" value="KAK0056864.1"/>
    <property type="molecule type" value="Genomic_DNA"/>
</dbReference>
<reference evidence="7" key="2">
    <citation type="submission" date="2023-04" db="EMBL/GenBank/DDBJ databases">
        <authorList>
            <person name="Bu L."/>
            <person name="Lu L."/>
            <person name="Laidemitt M.R."/>
            <person name="Zhang S.M."/>
            <person name="Mutuku M."/>
            <person name="Mkoji G."/>
            <person name="Steinauer M."/>
            <person name="Loker E.S."/>
        </authorList>
    </citation>
    <scope>NUCLEOTIDE SEQUENCE</scope>
    <source>
        <strain evidence="7">KasaAsao</strain>
        <tissue evidence="7">Whole Snail</tissue>
    </source>
</reference>
<evidence type="ECO:0000256" key="1">
    <source>
        <dbReference type="ARBA" id="ARBA00022723"/>
    </source>
</evidence>
<evidence type="ECO:0000256" key="4">
    <source>
        <dbReference type="SAM" id="MobiDB-lite"/>
    </source>
</evidence>
<dbReference type="PANTHER" id="PTHR15999:SF2">
    <property type="entry name" value="ZINC FINGER CW-TYPE PWWP DOMAIN PROTEIN 1"/>
    <property type="match status" value="1"/>
</dbReference>
<dbReference type="Pfam" id="PF00855">
    <property type="entry name" value="PWWP"/>
    <property type="match status" value="1"/>
</dbReference>
<feature type="compositionally biased region" description="Polar residues" evidence="4">
    <location>
        <begin position="611"/>
        <end position="621"/>
    </location>
</feature>
<dbReference type="Gene3D" id="3.30.40.100">
    <property type="match status" value="1"/>
</dbReference>
<proteinExistence type="predicted"/>
<dbReference type="PANTHER" id="PTHR15999">
    <property type="entry name" value="ZINC FINGER CW-TYPE PWWP DOMAIN PROTEIN 1"/>
    <property type="match status" value="1"/>
</dbReference>
<feature type="region of interest" description="Disordered" evidence="4">
    <location>
        <begin position="588"/>
        <end position="677"/>
    </location>
</feature>
<feature type="compositionally biased region" description="Low complexity" evidence="4">
    <location>
        <begin position="650"/>
        <end position="670"/>
    </location>
</feature>
<feature type="domain" description="PWWP" evidence="5">
    <location>
        <begin position="427"/>
        <end position="493"/>
    </location>
</feature>
<reference evidence="7" key="1">
    <citation type="journal article" date="2023" name="PLoS Negl. Trop. Dis.">
        <title>A genome sequence for Biomphalaria pfeifferi, the major vector snail for the human-infecting parasite Schistosoma mansoni.</title>
        <authorList>
            <person name="Bu L."/>
            <person name="Lu L."/>
            <person name="Laidemitt M.R."/>
            <person name="Zhang S.M."/>
            <person name="Mutuku M."/>
            <person name="Mkoji G."/>
            <person name="Steinauer M."/>
            <person name="Loker E.S."/>
        </authorList>
    </citation>
    <scope>NUCLEOTIDE SEQUENCE</scope>
    <source>
        <strain evidence="7">KasaAsao</strain>
    </source>
</reference>
<comment type="caution">
    <text evidence="7">The sequence shown here is derived from an EMBL/GenBank/DDBJ whole genome shotgun (WGS) entry which is preliminary data.</text>
</comment>
<keyword evidence="2" id="KW-0863">Zinc-finger</keyword>
<keyword evidence="8" id="KW-1185">Reference proteome</keyword>
<dbReference type="SUPFAM" id="SSF63748">
    <property type="entry name" value="Tudor/PWWP/MBT"/>
    <property type="match status" value="1"/>
</dbReference>
<evidence type="ECO:0000256" key="2">
    <source>
        <dbReference type="ARBA" id="ARBA00022771"/>
    </source>
</evidence>
<dbReference type="PROSITE" id="PS51050">
    <property type="entry name" value="ZF_CW"/>
    <property type="match status" value="1"/>
</dbReference>
<accession>A0AAD8BLJ6</accession>
<gene>
    <name evidence="7" type="ORF">Bpfe_013802</name>
</gene>
<evidence type="ECO:0000313" key="8">
    <source>
        <dbReference type="Proteomes" id="UP001233172"/>
    </source>
</evidence>
<sequence length="1041" mass="118386">MLKKARIVGCQVPDLSSASIQLGILRNKLFCITFLEFVSNRISIFEKKKIYNLISLNMECESKISSKNVKKSFSAPIKKTTNTLEECRKGLFKSDNVKVKKSKCVNKDENVLELNKENIEKPSDKSVSINITHSKKISSCEDVKVKKQKGNIVKTPKQLSDYDYEEIFSNVINDTGSSIEKVTTKNDSPLKNKSDLDDTIVNKNNDSSNQISTSNIDENITDKNDSNDDQDSIVSDDIDKWENLSVCHQEENETTPSNHLKPFKDLTVAKSGQKVDKQNKLSPKQIIFTNPEFSTKEMNSTELETDVKNSNFSIKKAISDPRKLKREAKKRKRNYKVTKVNKSCVQGLDLSSDSENGNCSEPEEKGTWVQCSNSECHKWRYLQDIEDPLHVPEKWECKMNSDIEHNSCDLPEVHYDESEHIFTKYTLGSIVWAKMDGYPWWPAMIDNDPDYQVYFEIPTEDSMIPSNFHVTFFGNSATRAWIKPACITPYFINEPKLKPSVRHKKEVIAAIRLADCALDMTLKERLDKYGFVSNFTKKSKILKNSLSNSMLKCFKVNKKIKDNNTTLPTCQTESLNMKNKDITNLTDKSMKVVSKDKNDSKAVKHEEKAGVQSTISNISQQEEIHPQESKMQDIVKFQPVAKNEKKDSSSDSSNSKILNISVQNESNTSKKNSKKNNIPTLQIEAKMSKFTQEFLPVKEFNEKIQLTASQKSTKKKNKLMKTNNQSQQSLTDAKKELKKTKNKNNQSSLKPVKMLQSTAADLENYYDDKEKEHICSQKKEDISDHYLNNSEQDQHIEDQEINKMKSGKPKKFKSKNGNHCKSAEKIKQETINNNMISTEQASVAATKTNIKHKNNDAIKAVVTKKLKKTNDKSNTDLSLSKPTCEIKPKKKKNSFSVPVPKNNVVVEKSLLVEIPSTNDIRSITKFEDDSHMVPDVNMSLVGNDLTNEDELDLKIDLEETFVKTTEKNEIKILRNNDLLNLNCLPLDNKKILSDDESSDFMLDIETENTAFSGALDEVHGKFGGRCFEHGSDSDPLELIED</sequence>
<evidence type="ECO:0000313" key="7">
    <source>
        <dbReference type="EMBL" id="KAK0056864.1"/>
    </source>
</evidence>
<keyword evidence="3" id="KW-0862">Zinc</keyword>
<feature type="compositionally biased region" description="Basic and acidic residues" evidence="4">
    <location>
        <begin position="588"/>
        <end position="609"/>
    </location>
</feature>
<feature type="compositionally biased region" description="Basic and acidic residues" evidence="4">
    <location>
        <begin position="183"/>
        <end position="196"/>
    </location>
</feature>